<gene>
    <name evidence="9" type="ordered locus">ASAC_1401</name>
</gene>
<keyword evidence="5" id="KW-0560">Oxidoreductase</keyword>
<proteinExistence type="inferred from homology"/>
<feature type="domain" description="FAD/NAD(P)-binding" evidence="8">
    <location>
        <begin position="2"/>
        <end position="275"/>
    </location>
</feature>
<dbReference type="PRINTS" id="PR00469">
    <property type="entry name" value="PNDRDTASEII"/>
</dbReference>
<dbReference type="InterPro" id="IPR016156">
    <property type="entry name" value="FAD/NAD-linked_Rdtase_dimer_sf"/>
</dbReference>
<sequence>MEILVIGGGAAGMSAASWARRRAPDARITVLERTNIISHAPCGVPYYIGGLFKDYWLLQAYDVKFFRERRNIEVITNAEAEELDVKSRVAVARMGGQRVKLEFDRLVIATGARPRRLNNVDDAKVIYVHHPADAETARRAAEAAREVTVVGGGVLGVEMAEQLRNMGKVIHLVHRGPYLMSRDLDEELGSGLTEMARRAGVDLRLGVTVAEASGDRVRLSDGSELRSDLVVAAVGVEPDVDLVRGQLRLGPHGAIAVDDRLQATYDYAFAAGDAMEHRNMVTGQPDWRPLAPIANKSGLVAGVNAAGGDKRFPGVLGDIVTRFEGVAFGRVGLNEAEARRANIRYVTSIITTRSRARYYPGGGDVTVKLLAEESSGVIIGGQVAGPEEVIGRLGVIAAAIMKRMTAEELFFVEIGYHPSSGRAWDPVVLAARQLMRI</sequence>
<evidence type="ECO:0000259" key="8">
    <source>
        <dbReference type="Pfam" id="PF07992"/>
    </source>
</evidence>
<dbReference type="PANTHER" id="PTHR43429:SF1">
    <property type="entry name" value="NAD(P)H SULFUR OXIDOREDUCTASE (COA-DEPENDENT)"/>
    <property type="match status" value="1"/>
</dbReference>
<accession>D9PZ19</accession>
<dbReference type="InterPro" id="IPR036188">
    <property type="entry name" value="FAD/NAD-bd_sf"/>
</dbReference>
<evidence type="ECO:0000256" key="6">
    <source>
        <dbReference type="ARBA" id="ARBA00023284"/>
    </source>
</evidence>
<dbReference type="Proteomes" id="UP000000346">
    <property type="component" value="Chromosome"/>
</dbReference>
<dbReference type="SUPFAM" id="SSF51905">
    <property type="entry name" value="FAD/NAD(P)-binding domain"/>
    <property type="match status" value="1"/>
</dbReference>
<dbReference type="InParanoid" id="D9PZ19"/>
<dbReference type="STRING" id="666510.ASAC_1401"/>
<dbReference type="InterPro" id="IPR050260">
    <property type="entry name" value="FAD-bd_OxRdtase"/>
</dbReference>
<evidence type="ECO:0000256" key="5">
    <source>
        <dbReference type="ARBA" id="ARBA00023002"/>
    </source>
</evidence>
<dbReference type="HOGENOM" id="CLU_003291_1_3_2"/>
<evidence type="ECO:0000313" key="10">
    <source>
        <dbReference type="Proteomes" id="UP000000346"/>
    </source>
</evidence>
<evidence type="ECO:0000256" key="1">
    <source>
        <dbReference type="ARBA" id="ARBA00001974"/>
    </source>
</evidence>
<dbReference type="PANTHER" id="PTHR43429">
    <property type="entry name" value="PYRIDINE NUCLEOTIDE-DISULFIDE OXIDOREDUCTASE DOMAIN-CONTAINING"/>
    <property type="match status" value="1"/>
</dbReference>
<keyword evidence="10" id="KW-1185">Reference proteome</keyword>
<dbReference type="RefSeq" id="WP_013267318.1">
    <property type="nucleotide sequence ID" value="NC_014374.1"/>
</dbReference>
<dbReference type="GeneID" id="9499658"/>
<dbReference type="InterPro" id="IPR023753">
    <property type="entry name" value="FAD/NAD-binding_dom"/>
</dbReference>
<dbReference type="Gene3D" id="3.50.50.60">
    <property type="entry name" value="FAD/NAD(P)-binding domain"/>
    <property type="match status" value="2"/>
</dbReference>
<evidence type="ECO:0000256" key="3">
    <source>
        <dbReference type="ARBA" id="ARBA00022630"/>
    </source>
</evidence>
<reference evidence="9 10" key="1">
    <citation type="journal article" date="2010" name="Appl. Environ. Microbiol.">
        <title>The genome sequence of the crenarchaeon Acidilobus saccharovorans supports a new order, Acidilobales, and suggests an important ecological role in terrestrial acidic hot springs.</title>
        <authorList>
            <person name="Mardanov A.V."/>
            <person name="Svetlitchnyi V.A."/>
            <person name="Beletsky A.V."/>
            <person name="Prokofeva M.I."/>
            <person name="Bonch-Osmolovskaya E.A."/>
            <person name="Ravin N.V."/>
            <person name="Skryabin K.G."/>
        </authorList>
    </citation>
    <scope>NUCLEOTIDE SEQUENCE [LARGE SCALE GENOMIC DNA]</scope>
    <source>
        <strain evidence="10">DSM 16705 / JCM 18335 / VKM B-2471 / 345-15</strain>
    </source>
</reference>
<evidence type="ECO:0000256" key="2">
    <source>
        <dbReference type="ARBA" id="ARBA00009130"/>
    </source>
</evidence>
<dbReference type="AlphaFoldDB" id="D9PZ19"/>
<dbReference type="eggNOG" id="arCOG01069">
    <property type="taxonomic scope" value="Archaea"/>
</dbReference>
<dbReference type="InterPro" id="IPR004099">
    <property type="entry name" value="Pyr_nucl-diS_OxRdtase_dimer"/>
</dbReference>
<dbReference type="PRINTS" id="PR00368">
    <property type="entry name" value="FADPNR"/>
</dbReference>
<keyword evidence="3" id="KW-0285">Flavoprotein</keyword>
<comment type="similarity">
    <text evidence="2">Belongs to the class-III pyridine nucleotide-disulfide oxidoreductase family.</text>
</comment>
<dbReference type="Pfam" id="PF07992">
    <property type="entry name" value="Pyr_redox_2"/>
    <property type="match status" value="1"/>
</dbReference>
<evidence type="ECO:0000256" key="4">
    <source>
        <dbReference type="ARBA" id="ARBA00022827"/>
    </source>
</evidence>
<feature type="domain" description="Pyridine nucleotide-disulphide oxidoreductase dimerisation" evidence="7">
    <location>
        <begin position="325"/>
        <end position="423"/>
    </location>
</feature>
<dbReference type="SUPFAM" id="SSF55424">
    <property type="entry name" value="FAD/NAD-linked reductases, dimerisation (C-terminal) domain"/>
    <property type="match status" value="1"/>
</dbReference>
<evidence type="ECO:0000259" key="7">
    <source>
        <dbReference type="Pfam" id="PF02852"/>
    </source>
</evidence>
<comment type="cofactor">
    <cofactor evidence="1">
        <name>FAD</name>
        <dbReference type="ChEBI" id="CHEBI:57692"/>
    </cofactor>
</comment>
<name>D9PZ19_ACIS3</name>
<evidence type="ECO:0000313" key="9">
    <source>
        <dbReference type="EMBL" id="ADL19806.1"/>
    </source>
</evidence>
<dbReference type="EMBL" id="CP001742">
    <property type="protein sequence ID" value="ADL19806.1"/>
    <property type="molecule type" value="Genomic_DNA"/>
</dbReference>
<protein>
    <submittedName>
        <fullName evidence="9">NADH oxidase</fullName>
    </submittedName>
</protein>
<keyword evidence="6" id="KW-0676">Redox-active center</keyword>
<keyword evidence="4" id="KW-0274">FAD</keyword>
<dbReference type="Pfam" id="PF02852">
    <property type="entry name" value="Pyr_redox_dim"/>
    <property type="match status" value="1"/>
</dbReference>
<organism evidence="9 10">
    <name type="scientific">Acidilobus saccharovorans (strain DSM 16705 / JCM 18335 / VKM B-2471 / 345-15)</name>
    <dbReference type="NCBI Taxonomy" id="666510"/>
    <lineage>
        <taxon>Archaea</taxon>
        <taxon>Thermoproteota</taxon>
        <taxon>Thermoprotei</taxon>
        <taxon>Acidilobales</taxon>
        <taxon>Acidilobaceae</taxon>
        <taxon>Acidilobus</taxon>
    </lineage>
</organism>
<dbReference type="OrthoDB" id="27922at2157"/>
<dbReference type="KEGG" id="asc:ASAC_1401"/>
<dbReference type="GO" id="GO:0016491">
    <property type="term" value="F:oxidoreductase activity"/>
    <property type="evidence" value="ECO:0007669"/>
    <property type="project" value="UniProtKB-KW"/>
</dbReference>